<keyword evidence="4" id="KW-0443">Lipid metabolism</keyword>
<keyword evidence="1" id="KW-1003">Cell membrane</keyword>
<keyword evidence="10" id="KW-0670">Pyruvate</keyword>
<evidence type="ECO:0000256" key="8">
    <source>
        <dbReference type="ARBA" id="ARBA00023239"/>
    </source>
</evidence>
<accession>A0A644XWM2</accession>
<keyword evidence="9" id="KW-1208">Phospholipid metabolism</keyword>
<dbReference type="GO" id="GO:0004609">
    <property type="term" value="F:phosphatidylserine decarboxylase activity"/>
    <property type="evidence" value="ECO:0007669"/>
    <property type="project" value="UniProtKB-EC"/>
</dbReference>
<feature type="transmembrane region" description="Helical" evidence="11">
    <location>
        <begin position="7"/>
        <end position="29"/>
    </location>
</feature>
<evidence type="ECO:0000256" key="4">
    <source>
        <dbReference type="ARBA" id="ARBA00023098"/>
    </source>
</evidence>
<dbReference type="PANTHER" id="PTHR35809">
    <property type="entry name" value="ARCHAETIDYLSERINE DECARBOXYLASE PROENZYME-RELATED"/>
    <property type="match status" value="1"/>
</dbReference>
<dbReference type="EC" id="4.1.1.65" evidence="12"/>
<dbReference type="PANTHER" id="PTHR35809:SF1">
    <property type="entry name" value="ARCHAETIDYLSERINE DECARBOXYLASE PROENZYME-RELATED"/>
    <property type="match status" value="1"/>
</dbReference>
<evidence type="ECO:0000256" key="11">
    <source>
        <dbReference type="SAM" id="Phobius"/>
    </source>
</evidence>
<dbReference type="NCBIfam" id="NF003678">
    <property type="entry name" value="PRK05305.1-2"/>
    <property type="match status" value="1"/>
</dbReference>
<keyword evidence="3" id="KW-0210">Decarboxylase</keyword>
<evidence type="ECO:0000256" key="6">
    <source>
        <dbReference type="ARBA" id="ARBA00023145"/>
    </source>
</evidence>
<feature type="transmembrane region" description="Helical" evidence="11">
    <location>
        <begin position="35"/>
        <end position="53"/>
    </location>
</feature>
<evidence type="ECO:0000256" key="5">
    <source>
        <dbReference type="ARBA" id="ARBA00023136"/>
    </source>
</evidence>
<evidence type="ECO:0000313" key="12">
    <source>
        <dbReference type="EMBL" id="MPM20061.1"/>
    </source>
</evidence>
<dbReference type="InterPro" id="IPR033175">
    <property type="entry name" value="PSD-A"/>
</dbReference>
<gene>
    <name evidence="12" type="primary">psd_17</name>
    <name evidence="12" type="ORF">SDC9_66488</name>
</gene>
<organism evidence="12">
    <name type="scientific">bioreactor metagenome</name>
    <dbReference type="NCBI Taxonomy" id="1076179"/>
    <lineage>
        <taxon>unclassified sequences</taxon>
        <taxon>metagenomes</taxon>
        <taxon>ecological metagenomes</taxon>
    </lineage>
</organism>
<proteinExistence type="inferred from homology"/>
<keyword evidence="11" id="KW-0812">Transmembrane</keyword>
<keyword evidence="8 12" id="KW-0456">Lyase</keyword>
<dbReference type="Pfam" id="PF02666">
    <property type="entry name" value="PS_Dcarbxylase"/>
    <property type="match status" value="1"/>
</dbReference>
<sequence>MRIHKEGYRIITNSFFIIAAMVAPFFIFAQGTKCGIIAGSVGLLLFILIVRFFREPSREPLLDQTAVIAPADGTIVIVKKVYESEYLKEECLQVSIFMSVFNVHVNWFPVKGKVLYFKYHPGRYLVAMHPKSSEKNERTTVVTETNGTRILTRQIAGYIARRIVCYAKEGSDVNVGEQMGFIKFGSRVDLFLPIDSRVQVTKGQKVKALQTIIAKLPQEGEIAS</sequence>
<reference evidence="12" key="1">
    <citation type="submission" date="2019-08" db="EMBL/GenBank/DDBJ databases">
        <authorList>
            <person name="Kucharzyk K."/>
            <person name="Murdoch R.W."/>
            <person name="Higgins S."/>
            <person name="Loffler F."/>
        </authorList>
    </citation>
    <scope>NUCLEOTIDE SEQUENCE</scope>
</reference>
<protein>
    <submittedName>
        <fullName evidence="12">Phosphatidylserine decarboxylase proenzyme</fullName>
        <ecNumber evidence="12">4.1.1.65</ecNumber>
    </submittedName>
</protein>
<keyword evidence="6" id="KW-0865">Zymogen</keyword>
<evidence type="ECO:0000256" key="2">
    <source>
        <dbReference type="ARBA" id="ARBA00022516"/>
    </source>
</evidence>
<dbReference type="AlphaFoldDB" id="A0A644XWM2"/>
<keyword evidence="11" id="KW-1133">Transmembrane helix</keyword>
<dbReference type="InterPro" id="IPR003817">
    <property type="entry name" value="PS_Dcarbxylase"/>
</dbReference>
<dbReference type="EMBL" id="VSSQ01003302">
    <property type="protein sequence ID" value="MPM20061.1"/>
    <property type="molecule type" value="Genomic_DNA"/>
</dbReference>
<evidence type="ECO:0000256" key="10">
    <source>
        <dbReference type="ARBA" id="ARBA00023317"/>
    </source>
</evidence>
<dbReference type="NCBIfam" id="NF003685">
    <property type="entry name" value="PRK05305.2-5"/>
    <property type="match status" value="1"/>
</dbReference>
<evidence type="ECO:0000256" key="9">
    <source>
        <dbReference type="ARBA" id="ARBA00023264"/>
    </source>
</evidence>
<keyword evidence="7" id="KW-0594">Phospholipid biosynthesis</keyword>
<evidence type="ECO:0000256" key="1">
    <source>
        <dbReference type="ARBA" id="ARBA00022475"/>
    </source>
</evidence>
<name>A0A644XWM2_9ZZZZ</name>
<dbReference type="GO" id="GO:0008654">
    <property type="term" value="P:phospholipid biosynthetic process"/>
    <property type="evidence" value="ECO:0007669"/>
    <property type="project" value="UniProtKB-KW"/>
</dbReference>
<evidence type="ECO:0000256" key="3">
    <source>
        <dbReference type="ARBA" id="ARBA00022793"/>
    </source>
</evidence>
<keyword evidence="2" id="KW-0444">Lipid biosynthesis</keyword>
<comment type="caution">
    <text evidence="12">The sequence shown here is derived from an EMBL/GenBank/DDBJ whole genome shotgun (WGS) entry which is preliminary data.</text>
</comment>
<keyword evidence="5 11" id="KW-0472">Membrane</keyword>
<dbReference type="HAMAP" id="MF_00664">
    <property type="entry name" value="PS_decarb_PSD_A"/>
    <property type="match status" value="1"/>
</dbReference>
<evidence type="ECO:0000256" key="7">
    <source>
        <dbReference type="ARBA" id="ARBA00023209"/>
    </source>
</evidence>